<dbReference type="Gene3D" id="1.10.357.10">
    <property type="entry name" value="Tetracycline Repressor, domain 2"/>
    <property type="match status" value="1"/>
</dbReference>
<feature type="domain" description="HTH tetR-type" evidence="4">
    <location>
        <begin position="13"/>
        <end position="73"/>
    </location>
</feature>
<dbReference type="Pfam" id="PF17940">
    <property type="entry name" value="TetR_C_31"/>
    <property type="match status" value="1"/>
</dbReference>
<keyword evidence="1 2" id="KW-0238">DNA-binding</keyword>
<dbReference type="PRINTS" id="PR00455">
    <property type="entry name" value="HTHTETR"/>
</dbReference>
<dbReference type="AlphaFoldDB" id="A0A1H0R0S3"/>
<organism evidence="5 6">
    <name type="scientific">Actinokineospora alba</name>
    <dbReference type="NCBI Taxonomy" id="504798"/>
    <lineage>
        <taxon>Bacteria</taxon>
        <taxon>Bacillati</taxon>
        <taxon>Actinomycetota</taxon>
        <taxon>Actinomycetes</taxon>
        <taxon>Pseudonocardiales</taxon>
        <taxon>Pseudonocardiaceae</taxon>
        <taxon>Actinokineospora</taxon>
    </lineage>
</organism>
<evidence type="ECO:0000256" key="1">
    <source>
        <dbReference type="ARBA" id="ARBA00023125"/>
    </source>
</evidence>
<evidence type="ECO:0000256" key="3">
    <source>
        <dbReference type="SAM" id="MobiDB-lite"/>
    </source>
</evidence>
<name>A0A1H0R0S3_9PSEU</name>
<dbReference type="PANTHER" id="PTHR30055">
    <property type="entry name" value="HTH-TYPE TRANSCRIPTIONAL REGULATOR RUTR"/>
    <property type="match status" value="1"/>
</dbReference>
<dbReference type="GO" id="GO:0000976">
    <property type="term" value="F:transcription cis-regulatory region binding"/>
    <property type="evidence" value="ECO:0007669"/>
    <property type="project" value="TreeGrafter"/>
</dbReference>
<dbReference type="PANTHER" id="PTHR30055:SF241">
    <property type="entry name" value="TRANSCRIPTIONAL REGULATORY PROTEIN"/>
    <property type="match status" value="1"/>
</dbReference>
<evidence type="ECO:0000313" key="6">
    <source>
        <dbReference type="Proteomes" id="UP000199651"/>
    </source>
</evidence>
<dbReference type="RefSeq" id="WP_091377784.1">
    <property type="nucleotide sequence ID" value="NZ_FNDV01000004.1"/>
</dbReference>
<feature type="compositionally biased region" description="Basic and acidic residues" evidence="3">
    <location>
        <begin position="201"/>
        <end position="217"/>
    </location>
</feature>
<evidence type="ECO:0000259" key="4">
    <source>
        <dbReference type="PROSITE" id="PS50977"/>
    </source>
</evidence>
<accession>A0A1H0R0S3</accession>
<feature type="DNA-binding region" description="H-T-H motif" evidence="2">
    <location>
        <begin position="36"/>
        <end position="55"/>
    </location>
</feature>
<dbReference type="SUPFAM" id="SSF48498">
    <property type="entry name" value="Tetracyclin repressor-like, C-terminal domain"/>
    <property type="match status" value="1"/>
</dbReference>
<evidence type="ECO:0000256" key="2">
    <source>
        <dbReference type="PROSITE-ProRule" id="PRU00335"/>
    </source>
</evidence>
<sequence>MKSTAPTPRVRRLEVRRRLLAAAAEQFAERGIHATRLEDVAAAAGFTRGAVYSNFTGKDDLVAAVIADRVEGMTGKGLALTLGAGAGLPALVASYLAAQVKADTTGHRLALETLLYAARDDALRERIFGSRKILRTAVADWLREYARQSGVDLPLPPDVLALTLIALVNGIASEYLADPTSAPLDALAQAIVHLVPSPPEGEGRDDGRHIDQREGEV</sequence>
<dbReference type="STRING" id="504798.SAMN05421871_104222"/>
<reference evidence="6" key="1">
    <citation type="submission" date="2016-10" db="EMBL/GenBank/DDBJ databases">
        <authorList>
            <person name="Varghese N."/>
            <person name="Submissions S."/>
        </authorList>
    </citation>
    <scope>NUCLEOTIDE SEQUENCE [LARGE SCALE GENOMIC DNA]</scope>
    <source>
        <strain evidence="6">IBRC-M 10655</strain>
    </source>
</reference>
<dbReference type="PROSITE" id="PS50977">
    <property type="entry name" value="HTH_TETR_2"/>
    <property type="match status" value="1"/>
</dbReference>
<keyword evidence="6" id="KW-1185">Reference proteome</keyword>
<dbReference type="Proteomes" id="UP000199651">
    <property type="component" value="Unassembled WGS sequence"/>
</dbReference>
<dbReference type="InterPro" id="IPR036271">
    <property type="entry name" value="Tet_transcr_reg_TetR-rel_C_sf"/>
</dbReference>
<dbReference type="InterPro" id="IPR041583">
    <property type="entry name" value="TetR_C_31"/>
</dbReference>
<dbReference type="EMBL" id="FNJB01000007">
    <property type="protein sequence ID" value="SDP22636.1"/>
    <property type="molecule type" value="Genomic_DNA"/>
</dbReference>
<protein>
    <submittedName>
        <fullName evidence="5">DNA-binding transcriptional regulator, AcrR family</fullName>
    </submittedName>
</protein>
<dbReference type="InterPro" id="IPR050109">
    <property type="entry name" value="HTH-type_TetR-like_transc_reg"/>
</dbReference>
<dbReference type="SUPFAM" id="SSF46689">
    <property type="entry name" value="Homeodomain-like"/>
    <property type="match status" value="1"/>
</dbReference>
<feature type="region of interest" description="Disordered" evidence="3">
    <location>
        <begin position="196"/>
        <end position="217"/>
    </location>
</feature>
<gene>
    <name evidence="5" type="ORF">SAMN05192558_107223</name>
</gene>
<proteinExistence type="predicted"/>
<dbReference type="GO" id="GO:0003700">
    <property type="term" value="F:DNA-binding transcription factor activity"/>
    <property type="evidence" value="ECO:0007669"/>
    <property type="project" value="TreeGrafter"/>
</dbReference>
<dbReference type="OrthoDB" id="7252896at2"/>
<evidence type="ECO:0000313" key="5">
    <source>
        <dbReference type="EMBL" id="SDP22636.1"/>
    </source>
</evidence>
<dbReference type="InterPro" id="IPR009057">
    <property type="entry name" value="Homeodomain-like_sf"/>
</dbReference>
<dbReference type="InterPro" id="IPR001647">
    <property type="entry name" value="HTH_TetR"/>
</dbReference>
<dbReference type="Pfam" id="PF00440">
    <property type="entry name" value="TetR_N"/>
    <property type="match status" value="1"/>
</dbReference>